<keyword evidence="2 5" id="KW-0132">Cell division</keyword>
<accession>A0A1G8JHH2</accession>
<dbReference type="GO" id="GO:0051304">
    <property type="term" value="P:chromosome separation"/>
    <property type="evidence" value="ECO:0007669"/>
    <property type="project" value="InterPro"/>
</dbReference>
<keyword evidence="3 5" id="KW-0159">Chromosome partition</keyword>
<dbReference type="InterPro" id="IPR036388">
    <property type="entry name" value="WH-like_DNA-bd_sf"/>
</dbReference>
<comment type="function">
    <text evidence="5">Participates in chromosomal partition during cell division. May act via the formation of a condensin-like complex containing Smc and ScpA that pull DNA away from mid-cell into both cell halves.</text>
</comment>
<comment type="subunit">
    <text evidence="5">Homodimer. Homodimerization may be required to stabilize the binding of ScpA to the Smc head domains. Component of a cohesin-like complex composed of ScpA, ScpB and the Smc homodimer, in which ScpA and ScpB bind to the head domain of Smc. The presence of the three proteins is required for the association of the complex with DNA.</text>
</comment>
<dbReference type="NCBIfam" id="TIGR00281">
    <property type="entry name" value="SMC-Scp complex subunit ScpB"/>
    <property type="match status" value="1"/>
</dbReference>
<dbReference type="AlphaFoldDB" id="A0A1G8JHH2"/>
<keyword evidence="1 5" id="KW-0963">Cytoplasm</keyword>
<dbReference type="RefSeq" id="WP_176764536.1">
    <property type="nucleotide sequence ID" value="NZ_FNEN01000001.1"/>
</dbReference>
<dbReference type="Gene3D" id="1.10.10.10">
    <property type="entry name" value="Winged helix-like DNA-binding domain superfamily/Winged helix DNA-binding domain"/>
    <property type="match status" value="2"/>
</dbReference>
<evidence type="ECO:0000313" key="7">
    <source>
        <dbReference type="Proteomes" id="UP000198853"/>
    </source>
</evidence>
<protein>
    <recommendedName>
        <fullName evidence="5">Segregation and condensation protein B</fullName>
    </recommendedName>
</protein>
<name>A0A1G8JHH2_9BACI</name>
<comment type="similarity">
    <text evidence="5">Belongs to the ScpB family.</text>
</comment>
<evidence type="ECO:0000256" key="1">
    <source>
        <dbReference type="ARBA" id="ARBA00022490"/>
    </source>
</evidence>
<dbReference type="PANTHER" id="PTHR34298">
    <property type="entry name" value="SEGREGATION AND CONDENSATION PROTEIN B"/>
    <property type="match status" value="1"/>
</dbReference>
<proteinExistence type="inferred from homology"/>
<evidence type="ECO:0000256" key="4">
    <source>
        <dbReference type="ARBA" id="ARBA00023306"/>
    </source>
</evidence>
<reference evidence="6 7" key="1">
    <citation type="submission" date="2016-10" db="EMBL/GenBank/DDBJ databases">
        <authorList>
            <person name="de Groot N.N."/>
        </authorList>
    </citation>
    <scope>NUCLEOTIDE SEQUENCE [LARGE SCALE GENOMIC DNA]</scope>
    <source>
        <strain evidence="6 7">DSM 21771</strain>
    </source>
</reference>
<dbReference type="PANTHER" id="PTHR34298:SF2">
    <property type="entry name" value="SEGREGATION AND CONDENSATION PROTEIN B"/>
    <property type="match status" value="1"/>
</dbReference>
<keyword evidence="4 5" id="KW-0131">Cell cycle</keyword>
<dbReference type="EMBL" id="FNEN01000001">
    <property type="protein sequence ID" value="SDI30080.1"/>
    <property type="molecule type" value="Genomic_DNA"/>
</dbReference>
<gene>
    <name evidence="5" type="primary">scpB</name>
    <name evidence="6" type="ORF">SAMN04488123_101209</name>
</gene>
<dbReference type="GO" id="GO:0005737">
    <property type="term" value="C:cytoplasm"/>
    <property type="evidence" value="ECO:0007669"/>
    <property type="project" value="UniProtKB-SubCell"/>
</dbReference>
<comment type="subcellular location">
    <subcellularLocation>
        <location evidence="5">Cytoplasm</location>
    </subcellularLocation>
    <text evidence="5">Associated with two foci at the outer edges of the nucleoid region in young cells, and at four foci within both cell halves in older cells.</text>
</comment>
<dbReference type="Pfam" id="PF04079">
    <property type="entry name" value="SMC_ScpB"/>
    <property type="match status" value="1"/>
</dbReference>
<organism evidence="6 7">
    <name type="scientific">Natribacillus halophilus</name>
    <dbReference type="NCBI Taxonomy" id="549003"/>
    <lineage>
        <taxon>Bacteria</taxon>
        <taxon>Bacillati</taxon>
        <taxon>Bacillota</taxon>
        <taxon>Bacilli</taxon>
        <taxon>Bacillales</taxon>
        <taxon>Bacillaceae</taxon>
        <taxon>Natribacillus</taxon>
    </lineage>
</organism>
<evidence type="ECO:0000256" key="3">
    <source>
        <dbReference type="ARBA" id="ARBA00022829"/>
    </source>
</evidence>
<dbReference type="InterPro" id="IPR005234">
    <property type="entry name" value="ScpB_csome_segregation"/>
</dbReference>
<dbReference type="GO" id="GO:0006260">
    <property type="term" value="P:DNA replication"/>
    <property type="evidence" value="ECO:0007669"/>
    <property type="project" value="UniProtKB-UniRule"/>
</dbReference>
<evidence type="ECO:0000256" key="2">
    <source>
        <dbReference type="ARBA" id="ARBA00022618"/>
    </source>
</evidence>
<dbReference type="InterPro" id="IPR036390">
    <property type="entry name" value="WH_DNA-bd_sf"/>
</dbReference>
<keyword evidence="7" id="KW-1185">Reference proteome</keyword>
<evidence type="ECO:0000256" key="5">
    <source>
        <dbReference type="HAMAP-Rule" id="MF_01804"/>
    </source>
</evidence>
<dbReference type="HAMAP" id="MF_01804">
    <property type="entry name" value="ScpB"/>
    <property type="match status" value="1"/>
</dbReference>
<dbReference type="PIRSF" id="PIRSF019345">
    <property type="entry name" value="ScpB"/>
    <property type="match status" value="1"/>
</dbReference>
<dbReference type="GO" id="GO:0051301">
    <property type="term" value="P:cell division"/>
    <property type="evidence" value="ECO:0007669"/>
    <property type="project" value="UniProtKB-KW"/>
</dbReference>
<dbReference type="SUPFAM" id="SSF46785">
    <property type="entry name" value="Winged helix' DNA-binding domain"/>
    <property type="match status" value="2"/>
</dbReference>
<dbReference type="Proteomes" id="UP000198853">
    <property type="component" value="Unassembled WGS sequence"/>
</dbReference>
<sequence>MNEDIGRILETLLYVSGDEGLEAARAAEVLGIDRHRIIAELQALASRFEDEGRALTILQFDTRFQMATRDEFSTYVERYAHPPQQKTLSQAALETLAIVAYQQPVTRTTVEEIRGVNADHAMSTLVGKGLVAESGRVKGAGRAILYKTTARFLDVFNLRSLDDLPSLEEEEPAEQLDLFLSGYDKEN</sequence>
<evidence type="ECO:0000313" key="6">
    <source>
        <dbReference type="EMBL" id="SDI30080.1"/>
    </source>
</evidence>